<reference evidence="2" key="1">
    <citation type="journal article" date="2022" name="bioRxiv">
        <title>Sequencing and chromosome-scale assembly of the giantPleurodeles waltlgenome.</title>
        <authorList>
            <person name="Brown T."/>
            <person name="Elewa A."/>
            <person name="Iarovenko S."/>
            <person name="Subramanian E."/>
            <person name="Araus A.J."/>
            <person name="Petzold A."/>
            <person name="Susuki M."/>
            <person name="Suzuki K.-i.T."/>
            <person name="Hayashi T."/>
            <person name="Toyoda A."/>
            <person name="Oliveira C."/>
            <person name="Osipova E."/>
            <person name="Leigh N.D."/>
            <person name="Simon A."/>
            <person name="Yun M.H."/>
        </authorList>
    </citation>
    <scope>NUCLEOTIDE SEQUENCE</scope>
    <source>
        <strain evidence="2">20211129_DDA</strain>
        <tissue evidence="2">Liver</tissue>
    </source>
</reference>
<dbReference type="EMBL" id="JANPWB010000003">
    <property type="protein sequence ID" value="KAJ1200229.1"/>
    <property type="molecule type" value="Genomic_DNA"/>
</dbReference>
<name>A0AAV7VJL1_PLEWA</name>
<keyword evidence="3" id="KW-1185">Reference proteome</keyword>
<sequence length="90" mass="9775">MADENLFDGAAYYEEDNEEVGEYSDEVDPLQALEVSAQHSIHKALTAAWRTITAQLQSLSKTQARKTPASTGGVFGRSSEMQGEIQALPS</sequence>
<dbReference type="AlphaFoldDB" id="A0AAV7VJL1"/>
<feature type="region of interest" description="Disordered" evidence="1">
    <location>
        <begin position="61"/>
        <end position="90"/>
    </location>
</feature>
<accession>A0AAV7VJL1</accession>
<comment type="caution">
    <text evidence="2">The sequence shown here is derived from an EMBL/GenBank/DDBJ whole genome shotgun (WGS) entry which is preliminary data.</text>
</comment>
<evidence type="ECO:0000313" key="3">
    <source>
        <dbReference type="Proteomes" id="UP001066276"/>
    </source>
</evidence>
<dbReference type="Proteomes" id="UP001066276">
    <property type="component" value="Chromosome 2_1"/>
</dbReference>
<evidence type="ECO:0000256" key="1">
    <source>
        <dbReference type="SAM" id="MobiDB-lite"/>
    </source>
</evidence>
<organism evidence="2 3">
    <name type="scientific">Pleurodeles waltl</name>
    <name type="common">Iberian ribbed newt</name>
    <dbReference type="NCBI Taxonomy" id="8319"/>
    <lineage>
        <taxon>Eukaryota</taxon>
        <taxon>Metazoa</taxon>
        <taxon>Chordata</taxon>
        <taxon>Craniata</taxon>
        <taxon>Vertebrata</taxon>
        <taxon>Euteleostomi</taxon>
        <taxon>Amphibia</taxon>
        <taxon>Batrachia</taxon>
        <taxon>Caudata</taxon>
        <taxon>Salamandroidea</taxon>
        <taxon>Salamandridae</taxon>
        <taxon>Pleurodelinae</taxon>
        <taxon>Pleurodeles</taxon>
    </lineage>
</organism>
<protein>
    <submittedName>
        <fullName evidence="2">Uncharacterized protein</fullName>
    </submittedName>
</protein>
<evidence type="ECO:0000313" key="2">
    <source>
        <dbReference type="EMBL" id="KAJ1200229.1"/>
    </source>
</evidence>
<gene>
    <name evidence="2" type="ORF">NDU88_004055</name>
</gene>
<proteinExistence type="predicted"/>